<dbReference type="SUPFAM" id="SSF56420">
    <property type="entry name" value="Peptide deformylase"/>
    <property type="match status" value="1"/>
</dbReference>
<dbReference type="GO" id="GO:0006412">
    <property type="term" value="P:translation"/>
    <property type="evidence" value="ECO:0007669"/>
    <property type="project" value="UniProtKB-KW"/>
</dbReference>
<accession>A0A6J7KEK9</accession>
<keyword evidence="4" id="KW-0648">Protein biosynthesis</keyword>
<keyword evidence="2" id="KW-0479">Metal-binding</keyword>
<dbReference type="AlphaFoldDB" id="A0A6J7KEK9"/>
<protein>
    <submittedName>
        <fullName evidence="6">Unannotated protein</fullName>
    </submittedName>
</protein>
<dbReference type="InterPro" id="IPR023635">
    <property type="entry name" value="Peptide_deformylase"/>
</dbReference>
<dbReference type="Gene3D" id="3.90.45.10">
    <property type="entry name" value="Peptide deformylase"/>
    <property type="match status" value="1"/>
</dbReference>
<evidence type="ECO:0000313" key="6">
    <source>
        <dbReference type="EMBL" id="CAB4954648.1"/>
    </source>
</evidence>
<dbReference type="InterPro" id="IPR036821">
    <property type="entry name" value="Peptide_deformylase_sf"/>
</dbReference>
<evidence type="ECO:0000256" key="5">
    <source>
        <dbReference type="ARBA" id="ARBA00037114"/>
    </source>
</evidence>
<dbReference type="PANTHER" id="PTHR10458:SF2">
    <property type="entry name" value="PEPTIDE DEFORMYLASE, MITOCHONDRIAL"/>
    <property type="match status" value="1"/>
</dbReference>
<keyword evidence="3" id="KW-0378">Hydrolase</keyword>
<dbReference type="NCBIfam" id="NF001159">
    <property type="entry name" value="PRK00150.1-3"/>
    <property type="match status" value="1"/>
</dbReference>
<dbReference type="PIRSF" id="PIRSF004749">
    <property type="entry name" value="Pep_def"/>
    <property type="match status" value="1"/>
</dbReference>
<evidence type="ECO:0000256" key="4">
    <source>
        <dbReference type="ARBA" id="ARBA00022917"/>
    </source>
</evidence>
<dbReference type="GO" id="GO:0042586">
    <property type="term" value="F:peptide deformylase activity"/>
    <property type="evidence" value="ECO:0007669"/>
    <property type="project" value="InterPro"/>
</dbReference>
<sequence>MSIRSIVITGEPVLHNRTLEVTNWGKELRQLVADMFETMDEAPGVGLAAPQIGVALRVFTYDYPDESDNPRRGVIINPTLEVGPISNEEPDEETDSEGCLSVPGERFPLKRADNVRVTGFDLDKNPIQIDADGWFARIMQHEFDHLEGMLYVDRLVEPYASMASAAIEEFGWGKPGCSWLPGRDDIDA</sequence>
<dbReference type="NCBIfam" id="TIGR00079">
    <property type="entry name" value="pept_deformyl"/>
    <property type="match status" value="1"/>
</dbReference>
<comment type="function">
    <text evidence="5">Removes the formyl group from the N-terminal Met of newly synthesized proteins.</text>
</comment>
<dbReference type="HAMAP" id="MF_00163">
    <property type="entry name" value="Pep_deformylase"/>
    <property type="match status" value="1"/>
</dbReference>
<comment type="similarity">
    <text evidence="1">Belongs to the polypeptide deformylase family.</text>
</comment>
<dbReference type="EMBL" id="CAFBNO010000023">
    <property type="protein sequence ID" value="CAB4954648.1"/>
    <property type="molecule type" value="Genomic_DNA"/>
</dbReference>
<name>A0A6J7KEK9_9ZZZZ</name>
<dbReference type="PRINTS" id="PR01576">
    <property type="entry name" value="PDEFORMYLASE"/>
</dbReference>
<evidence type="ECO:0000256" key="2">
    <source>
        <dbReference type="ARBA" id="ARBA00022723"/>
    </source>
</evidence>
<dbReference type="PANTHER" id="PTHR10458">
    <property type="entry name" value="PEPTIDE DEFORMYLASE"/>
    <property type="match status" value="1"/>
</dbReference>
<organism evidence="6">
    <name type="scientific">freshwater metagenome</name>
    <dbReference type="NCBI Taxonomy" id="449393"/>
    <lineage>
        <taxon>unclassified sequences</taxon>
        <taxon>metagenomes</taxon>
        <taxon>ecological metagenomes</taxon>
    </lineage>
</organism>
<proteinExistence type="inferred from homology"/>
<dbReference type="GO" id="GO:0046872">
    <property type="term" value="F:metal ion binding"/>
    <property type="evidence" value="ECO:0007669"/>
    <property type="project" value="UniProtKB-KW"/>
</dbReference>
<dbReference type="Pfam" id="PF01327">
    <property type="entry name" value="Pep_deformylase"/>
    <property type="match status" value="1"/>
</dbReference>
<gene>
    <name evidence="6" type="ORF">UFOPK3837_00657</name>
</gene>
<evidence type="ECO:0000256" key="3">
    <source>
        <dbReference type="ARBA" id="ARBA00022801"/>
    </source>
</evidence>
<evidence type="ECO:0000256" key="1">
    <source>
        <dbReference type="ARBA" id="ARBA00010759"/>
    </source>
</evidence>
<dbReference type="CDD" id="cd00487">
    <property type="entry name" value="Pep_deformylase"/>
    <property type="match status" value="1"/>
</dbReference>
<reference evidence="6" key="1">
    <citation type="submission" date="2020-05" db="EMBL/GenBank/DDBJ databases">
        <authorList>
            <person name="Chiriac C."/>
            <person name="Salcher M."/>
            <person name="Ghai R."/>
            <person name="Kavagutti S V."/>
        </authorList>
    </citation>
    <scope>NUCLEOTIDE SEQUENCE</scope>
</reference>